<sequence>MITRSFTRKSLRVNIPSELIHSDLCGPMNYIKVQGGSQGYVEKGYADVGTDVNKSFVRDTS</sequence>
<dbReference type="EMBL" id="SSTD01004586">
    <property type="protein sequence ID" value="TYK23257.1"/>
    <property type="molecule type" value="Genomic_DNA"/>
</dbReference>
<protein>
    <submittedName>
        <fullName evidence="1">Gag/pol protein</fullName>
    </submittedName>
</protein>
<comment type="caution">
    <text evidence="1">The sequence shown here is derived from an EMBL/GenBank/DDBJ whole genome shotgun (WGS) entry which is preliminary data.</text>
</comment>
<name>A0A5D3DHW4_CUCMM</name>
<dbReference type="Proteomes" id="UP000321947">
    <property type="component" value="Unassembled WGS sequence"/>
</dbReference>
<gene>
    <name evidence="1" type="ORF">E5676_scaffold142G003090</name>
</gene>
<dbReference type="AlphaFoldDB" id="A0A5D3DHW4"/>
<organism evidence="1 2">
    <name type="scientific">Cucumis melo var. makuwa</name>
    <name type="common">Oriental melon</name>
    <dbReference type="NCBI Taxonomy" id="1194695"/>
    <lineage>
        <taxon>Eukaryota</taxon>
        <taxon>Viridiplantae</taxon>
        <taxon>Streptophyta</taxon>
        <taxon>Embryophyta</taxon>
        <taxon>Tracheophyta</taxon>
        <taxon>Spermatophyta</taxon>
        <taxon>Magnoliopsida</taxon>
        <taxon>eudicotyledons</taxon>
        <taxon>Gunneridae</taxon>
        <taxon>Pentapetalae</taxon>
        <taxon>rosids</taxon>
        <taxon>fabids</taxon>
        <taxon>Cucurbitales</taxon>
        <taxon>Cucurbitaceae</taxon>
        <taxon>Benincaseae</taxon>
        <taxon>Cucumis</taxon>
    </lineage>
</organism>
<accession>A0A5D3DHW4</accession>
<reference evidence="1 2" key="1">
    <citation type="submission" date="2019-08" db="EMBL/GenBank/DDBJ databases">
        <title>Draft genome sequences of two oriental melons (Cucumis melo L. var makuwa).</title>
        <authorList>
            <person name="Kwon S.-Y."/>
        </authorList>
    </citation>
    <scope>NUCLEOTIDE SEQUENCE [LARGE SCALE GENOMIC DNA]</scope>
    <source>
        <strain evidence="2">cv. Chang Bougi</strain>
        <tissue evidence="1">Leaf</tissue>
    </source>
</reference>
<proteinExistence type="predicted"/>
<evidence type="ECO:0000313" key="1">
    <source>
        <dbReference type="EMBL" id="TYK23257.1"/>
    </source>
</evidence>
<evidence type="ECO:0000313" key="2">
    <source>
        <dbReference type="Proteomes" id="UP000321947"/>
    </source>
</evidence>